<dbReference type="CDD" id="cd16983">
    <property type="entry name" value="CID_SCAF8_like"/>
    <property type="match status" value="1"/>
</dbReference>
<feature type="compositionally biased region" description="Basic and acidic residues" evidence="2">
    <location>
        <begin position="167"/>
        <end position="184"/>
    </location>
</feature>
<evidence type="ECO:0000256" key="1">
    <source>
        <dbReference type="ARBA" id="ARBA00022884"/>
    </source>
</evidence>
<dbReference type="InterPro" id="IPR006569">
    <property type="entry name" value="CID_dom"/>
</dbReference>
<dbReference type="Gene3D" id="1.25.40.90">
    <property type="match status" value="1"/>
</dbReference>
<dbReference type="PANTHER" id="PTHR23140">
    <property type="entry name" value="RNA PROCESSING PROTEIN LD23810P"/>
    <property type="match status" value="1"/>
</dbReference>
<dbReference type="PROSITE" id="PS51391">
    <property type="entry name" value="CID"/>
    <property type="match status" value="1"/>
</dbReference>
<feature type="non-terminal residue" evidence="4">
    <location>
        <position position="1"/>
    </location>
</feature>
<feature type="compositionally biased region" description="Basic and acidic residues" evidence="2">
    <location>
        <begin position="531"/>
        <end position="569"/>
    </location>
</feature>
<feature type="region of interest" description="Disordered" evidence="2">
    <location>
        <begin position="159"/>
        <end position="206"/>
    </location>
</feature>
<dbReference type="SUPFAM" id="SSF48464">
    <property type="entry name" value="ENTH/VHS domain"/>
    <property type="match status" value="1"/>
</dbReference>
<dbReference type="GO" id="GO:0005634">
    <property type="term" value="C:nucleus"/>
    <property type="evidence" value="ECO:0007669"/>
    <property type="project" value="TreeGrafter"/>
</dbReference>
<comment type="caution">
    <text evidence="4">The sequence shown here is derived from an EMBL/GenBank/DDBJ whole genome shotgun (WGS) entry which is preliminary data.</text>
</comment>
<dbReference type="InterPro" id="IPR000504">
    <property type="entry name" value="RRM_dom"/>
</dbReference>
<sequence>MDSEPVKHFNAELTSVYESKPPVTKTKIQEISKAAIKGLKYYKHVVFSVEKFIAKCQPEYKIPCLYIIDSIIRQSKHTFKQKDVYGDRFQKNMADTIEKLHNCPTEDKPKIARTLHLWVTHKVYPPEVINEYLNICKKHGVETDVAVVERMVKGEKADMSLYASGGKPREERKDKGSRERRSRFEASTPPGKPPPAAMAVASDETPEEGISEKTLLALLQETGNEFGGVFASDISTLRRAHQIVLMRLKEKVQKAHEARGDHIKNILSRGFNYSDDEDDAQDEPPKTFNQQEIQRQAFLHFLILVFSFAKQLLKESSVVSQLRELQNARFAAFNKIADEARQRTAASQAQAQNAAQNQFGLANLPGMPGASTASSMPNLPGLPPGLQLPPNLAGLPGFPQQGMPPLNFMNLISANPLLAAAVQNQIAAGLPPGLPPGFQGLPGLPPNLHQGLPPNLPSGLQPPTPTSMSQNMASMGLPFLQNRPPPNMLQGLPPNFQQLMQQGPPPEKPQDPQHNLPKDLAGQSSTAQLRSEMEKAMEERMSNSRDDRNRDGRDRRRDDRDRPNRDRSRERRRSRSRDRRDERRDPRGQETSETDRERDRKRRHMGLPPKAKSEHLIVASCTLWFGRLPANCSEEEIKVAIKDTAFPKRISLVGSKACAYVTLADRKAAYNVIAKYEKHLEIRSKSLKISWAIGPGLKNQEATYGEFWDGDKGISQIPWSKLPQNLIELTEGGWLDLASLPPHLEGKIDEFALPTHQGPINPLTGAPMPQFTGMPGINPQFTLPPAGLGMSGAPGMASGLVPPPQMGGGMPPPGMQLGMVPPPNFPGFPPQNGGFPGGRPGAPGPPMPGAPPPPFNGGPPPMGGMPPGGFNMPPPQRGGFNNSPNFRGGFEPRGNRGRGGFGQPMMGGDRGGFAGDRGGFRGRGWSGDNFRGGHGQWRGRGDGGFVPRGGFGGPPPMGVPLPDMTGFPGVQFPPPMNVHPNDDSQVSSTVNDDEPPTVNANVVTRAIDASLEKEKEAIADEPMDADN</sequence>
<dbReference type="InterPro" id="IPR051485">
    <property type="entry name" value="SR-CTD_assoc_factor"/>
</dbReference>
<feature type="compositionally biased region" description="Pro residues" evidence="2">
    <location>
        <begin position="842"/>
        <end position="864"/>
    </location>
</feature>
<protein>
    <recommendedName>
        <fullName evidence="3">CID domain-containing protein</fullName>
    </recommendedName>
</protein>
<dbReference type="SMART" id="SM00582">
    <property type="entry name" value="RPR"/>
    <property type="match status" value="1"/>
</dbReference>
<feature type="compositionally biased region" description="Basic and acidic residues" evidence="2">
    <location>
        <begin position="578"/>
        <end position="598"/>
    </location>
</feature>
<dbReference type="EMBL" id="CATQJA010002653">
    <property type="protein sequence ID" value="CAJ0578334.1"/>
    <property type="molecule type" value="Genomic_DNA"/>
</dbReference>
<evidence type="ECO:0000256" key="2">
    <source>
        <dbReference type="SAM" id="MobiDB-lite"/>
    </source>
</evidence>
<dbReference type="Proteomes" id="UP001177023">
    <property type="component" value="Unassembled WGS sequence"/>
</dbReference>
<reference evidence="4" key="1">
    <citation type="submission" date="2023-06" db="EMBL/GenBank/DDBJ databases">
        <authorList>
            <person name="Delattre M."/>
        </authorList>
    </citation>
    <scope>NUCLEOTIDE SEQUENCE</scope>
    <source>
        <strain evidence="4">AF72</strain>
    </source>
</reference>
<feature type="compositionally biased region" description="Pro residues" evidence="2">
    <location>
        <begin position="454"/>
        <end position="465"/>
    </location>
</feature>
<organism evidence="4 5">
    <name type="scientific">Mesorhabditis spiculigera</name>
    <dbReference type="NCBI Taxonomy" id="96644"/>
    <lineage>
        <taxon>Eukaryota</taxon>
        <taxon>Metazoa</taxon>
        <taxon>Ecdysozoa</taxon>
        <taxon>Nematoda</taxon>
        <taxon>Chromadorea</taxon>
        <taxon>Rhabditida</taxon>
        <taxon>Rhabditina</taxon>
        <taxon>Rhabditomorpha</taxon>
        <taxon>Rhabditoidea</taxon>
        <taxon>Rhabditidae</taxon>
        <taxon>Mesorhabditinae</taxon>
        <taxon>Mesorhabditis</taxon>
    </lineage>
</organism>
<feature type="region of interest" description="Disordered" evidence="2">
    <location>
        <begin position="828"/>
        <end position="923"/>
    </location>
</feature>
<keyword evidence="1" id="KW-0694">RNA-binding</keyword>
<dbReference type="InterPro" id="IPR012677">
    <property type="entry name" value="Nucleotide-bd_a/b_plait_sf"/>
</dbReference>
<feature type="region of interest" description="Disordered" evidence="2">
    <location>
        <begin position="443"/>
        <end position="611"/>
    </location>
</feature>
<name>A0AA36D1P8_9BILA</name>
<dbReference type="InterPro" id="IPR008942">
    <property type="entry name" value="ENTH_VHS"/>
</dbReference>
<accession>A0AA36D1P8</accession>
<dbReference type="GO" id="GO:0003723">
    <property type="term" value="F:RNA binding"/>
    <property type="evidence" value="ECO:0007669"/>
    <property type="project" value="UniProtKB-KW"/>
</dbReference>
<dbReference type="SMART" id="SM00360">
    <property type="entry name" value="RRM"/>
    <property type="match status" value="1"/>
</dbReference>
<feature type="region of interest" description="Disordered" evidence="2">
    <location>
        <begin position="950"/>
        <end position="999"/>
    </location>
</feature>
<feature type="region of interest" description="Disordered" evidence="2">
    <location>
        <begin position="360"/>
        <end position="387"/>
    </location>
</feature>
<dbReference type="InterPro" id="IPR035979">
    <property type="entry name" value="RBD_domain_sf"/>
</dbReference>
<evidence type="ECO:0000313" key="4">
    <source>
        <dbReference type="EMBL" id="CAJ0578334.1"/>
    </source>
</evidence>
<gene>
    <name evidence="4" type="ORF">MSPICULIGERA_LOCUS16592</name>
</gene>
<dbReference type="PANTHER" id="PTHR23140:SF4">
    <property type="entry name" value="PROTEIN CBR-NRD-1"/>
    <property type="match status" value="1"/>
</dbReference>
<evidence type="ECO:0000313" key="5">
    <source>
        <dbReference type="Proteomes" id="UP001177023"/>
    </source>
</evidence>
<dbReference type="AlphaFoldDB" id="A0AA36D1P8"/>
<feature type="domain" description="CID" evidence="3">
    <location>
        <begin position="1"/>
        <end position="140"/>
    </location>
</feature>
<dbReference type="SUPFAM" id="SSF54928">
    <property type="entry name" value="RNA-binding domain, RBD"/>
    <property type="match status" value="1"/>
</dbReference>
<feature type="compositionally biased region" description="Gly residues" evidence="2">
    <location>
        <begin position="908"/>
        <end position="923"/>
    </location>
</feature>
<dbReference type="Gene3D" id="3.30.70.330">
    <property type="match status" value="1"/>
</dbReference>
<proteinExistence type="predicted"/>
<evidence type="ECO:0000259" key="3">
    <source>
        <dbReference type="PROSITE" id="PS51391"/>
    </source>
</evidence>
<keyword evidence="5" id="KW-1185">Reference proteome</keyword>
<dbReference type="Pfam" id="PF04818">
    <property type="entry name" value="CID"/>
    <property type="match status" value="1"/>
</dbReference>